<dbReference type="RefSeq" id="WP_149114103.1">
    <property type="nucleotide sequence ID" value="NZ_CP042425.1"/>
</dbReference>
<dbReference type="Pfam" id="PF04965">
    <property type="entry name" value="GPW_gp25"/>
    <property type="match status" value="1"/>
</dbReference>
<evidence type="ECO:0000259" key="1">
    <source>
        <dbReference type="Pfam" id="PF04965"/>
    </source>
</evidence>
<dbReference type="AlphaFoldDB" id="A0A5C1AKJ5"/>
<dbReference type="EMBL" id="CP042425">
    <property type="protein sequence ID" value="QEL19741.1"/>
    <property type="molecule type" value="Genomic_DNA"/>
</dbReference>
<dbReference type="NCBIfam" id="TIGR03357">
    <property type="entry name" value="VI_zyme"/>
    <property type="match status" value="1"/>
</dbReference>
<dbReference type="InterPro" id="IPR017737">
    <property type="entry name" value="TssE1-like"/>
</dbReference>
<protein>
    <submittedName>
        <fullName evidence="2">Type VI secretion system baseplate subunit TssE</fullName>
    </submittedName>
</protein>
<dbReference type="OrthoDB" id="271327at2"/>
<accession>A0A5C1AKJ5</accession>
<keyword evidence="3" id="KW-1185">Reference proteome</keyword>
<dbReference type="Proteomes" id="UP000324974">
    <property type="component" value="Chromosome"/>
</dbReference>
<dbReference type="KEGG" id="lrs:PX52LOC_06820"/>
<gene>
    <name evidence="2" type="ORF">PX52LOC_06820</name>
</gene>
<dbReference type="PANTHER" id="PTHR38595">
    <property type="entry name" value="CYTOPLASMIC PROTEIN-RELATED"/>
    <property type="match status" value="1"/>
</dbReference>
<feature type="domain" description="IraD/Gp25-like" evidence="1">
    <location>
        <begin position="30"/>
        <end position="136"/>
    </location>
</feature>
<reference evidence="3" key="1">
    <citation type="submission" date="2019-08" db="EMBL/GenBank/DDBJ databases">
        <title>Limnoglobus roseus gen. nov., sp. nov., a novel freshwater planctomycete with a giant genome from the family Gemmataceae.</title>
        <authorList>
            <person name="Kulichevskaya I.S."/>
            <person name="Naumoff D.G."/>
            <person name="Miroshnikov K."/>
            <person name="Ivanova A."/>
            <person name="Philippov D.A."/>
            <person name="Hakobyan A."/>
            <person name="Rijpstra I.C."/>
            <person name="Sinninghe Damste J.S."/>
            <person name="Liesack W."/>
            <person name="Dedysh S.N."/>
        </authorList>
    </citation>
    <scope>NUCLEOTIDE SEQUENCE [LARGE SCALE GENOMIC DNA]</scope>
    <source>
        <strain evidence="3">PX52</strain>
    </source>
</reference>
<name>A0A5C1AKJ5_9BACT</name>
<evidence type="ECO:0000313" key="3">
    <source>
        <dbReference type="Proteomes" id="UP000324974"/>
    </source>
</evidence>
<dbReference type="SUPFAM" id="SSF160719">
    <property type="entry name" value="gpW/gp25-like"/>
    <property type="match status" value="1"/>
</dbReference>
<evidence type="ECO:0000313" key="2">
    <source>
        <dbReference type="EMBL" id="QEL19741.1"/>
    </source>
</evidence>
<dbReference type="InterPro" id="IPR007048">
    <property type="entry name" value="IraD/Gp25-like"/>
</dbReference>
<sequence length="164" mass="18297">MEDYPPSFFNRLTDPTIAANRCRYSLTQTEVAVLRDLEDLLNTKRPPDEYFAGLDMVSRSIANFGLRDATHQDGSSPHERLKIAEHILDVIQTHEPRLTNVQVIPRSLEEVKAEQPKGYRIGAAYFRIVATLNVDPTPIEGVVFDTMLELATGHHNVSSPGGIA</sequence>
<proteinExistence type="predicted"/>
<organism evidence="2 3">
    <name type="scientific">Limnoglobus roseus</name>
    <dbReference type="NCBI Taxonomy" id="2598579"/>
    <lineage>
        <taxon>Bacteria</taxon>
        <taxon>Pseudomonadati</taxon>
        <taxon>Planctomycetota</taxon>
        <taxon>Planctomycetia</taxon>
        <taxon>Gemmatales</taxon>
        <taxon>Gemmataceae</taxon>
        <taxon>Limnoglobus</taxon>
    </lineage>
</organism>
<dbReference type="InterPro" id="IPR053176">
    <property type="entry name" value="T6SS_TssE1-like"/>
</dbReference>
<dbReference type="PANTHER" id="PTHR38595:SF1">
    <property type="entry name" value="TYPE VI SECRETION SYSTEM COMPONENT TSSE1"/>
    <property type="match status" value="1"/>
</dbReference>